<sequence length="165" mass="17988">MTDTATSTPLVGIPQRLDFDALAPVFSRAVSALDDAAIGETDRAGIDPGLRELVRLRASQLNGCAYCVDLHSRDAEKRGVSAQRVQAVVIWRDSPFFTAAERAAFELTESITRLSETHVPDAVVAEARAHFSEQQLAALVSLIVTINVWNAIGVTTRCWTPTLRR</sequence>
<accession>A0ABQ6K2W8</accession>
<name>A0ABQ6K2W8_9MICO</name>
<evidence type="ECO:0000259" key="1">
    <source>
        <dbReference type="Pfam" id="PF02627"/>
    </source>
</evidence>
<dbReference type="InterPro" id="IPR004675">
    <property type="entry name" value="AhpD_core"/>
</dbReference>
<dbReference type="InterPro" id="IPR029032">
    <property type="entry name" value="AhpD-like"/>
</dbReference>
<protein>
    <submittedName>
        <fullName evidence="2">Alkyl hydroperoxide reductase AhpD</fullName>
    </submittedName>
</protein>
<keyword evidence="3" id="KW-1185">Reference proteome</keyword>
<dbReference type="SUPFAM" id="SSF69118">
    <property type="entry name" value="AhpD-like"/>
    <property type="match status" value="1"/>
</dbReference>
<organism evidence="2 3">
    <name type="scientific">Homoserinibacter gongjuensis</name>
    <dbReference type="NCBI Taxonomy" id="1162968"/>
    <lineage>
        <taxon>Bacteria</taxon>
        <taxon>Bacillati</taxon>
        <taxon>Actinomycetota</taxon>
        <taxon>Actinomycetes</taxon>
        <taxon>Micrococcales</taxon>
        <taxon>Microbacteriaceae</taxon>
        <taxon>Homoserinibacter</taxon>
    </lineage>
</organism>
<gene>
    <name evidence="2" type="ORF">GCM10025869_36250</name>
</gene>
<dbReference type="InterPro" id="IPR003779">
    <property type="entry name" value="CMD-like"/>
</dbReference>
<reference evidence="3" key="1">
    <citation type="journal article" date="2019" name="Int. J. Syst. Evol. Microbiol.">
        <title>The Global Catalogue of Microorganisms (GCM) 10K type strain sequencing project: providing services to taxonomists for standard genome sequencing and annotation.</title>
        <authorList>
            <consortium name="The Broad Institute Genomics Platform"/>
            <consortium name="The Broad Institute Genome Sequencing Center for Infectious Disease"/>
            <person name="Wu L."/>
            <person name="Ma J."/>
        </authorList>
    </citation>
    <scope>NUCLEOTIDE SEQUENCE [LARGE SCALE GENOMIC DNA]</scope>
    <source>
        <strain evidence="3">NBRC 108755</strain>
    </source>
</reference>
<dbReference type="Pfam" id="PF02627">
    <property type="entry name" value="CMD"/>
    <property type="match status" value="1"/>
</dbReference>
<dbReference type="NCBIfam" id="TIGR00778">
    <property type="entry name" value="ahpD_dom"/>
    <property type="match status" value="1"/>
</dbReference>
<dbReference type="RefSeq" id="WP_284301814.1">
    <property type="nucleotide sequence ID" value="NZ_BSVA01000001.1"/>
</dbReference>
<proteinExistence type="predicted"/>
<feature type="domain" description="Carboxymuconolactone decarboxylase-like" evidence="1">
    <location>
        <begin position="26"/>
        <end position="109"/>
    </location>
</feature>
<comment type="caution">
    <text evidence="2">The sequence shown here is derived from an EMBL/GenBank/DDBJ whole genome shotgun (WGS) entry which is preliminary data.</text>
</comment>
<evidence type="ECO:0000313" key="2">
    <source>
        <dbReference type="EMBL" id="GMA93096.1"/>
    </source>
</evidence>
<dbReference type="PANTHER" id="PTHR34846:SF5">
    <property type="entry name" value="CARBOXYMUCONOLACTONE DECARBOXYLASE-LIKE DOMAIN-CONTAINING PROTEIN"/>
    <property type="match status" value="1"/>
</dbReference>
<dbReference type="EMBL" id="BSVA01000001">
    <property type="protein sequence ID" value="GMA93096.1"/>
    <property type="molecule type" value="Genomic_DNA"/>
</dbReference>
<evidence type="ECO:0000313" key="3">
    <source>
        <dbReference type="Proteomes" id="UP001157069"/>
    </source>
</evidence>
<dbReference type="Proteomes" id="UP001157069">
    <property type="component" value="Unassembled WGS sequence"/>
</dbReference>
<dbReference type="PANTHER" id="PTHR34846">
    <property type="entry name" value="4-CARBOXYMUCONOLACTONE DECARBOXYLASE FAMILY PROTEIN (AFU_ORTHOLOGUE AFUA_6G11590)"/>
    <property type="match status" value="1"/>
</dbReference>
<dbReference type="Gene3D" id="1.20.1290.10">
    <property type="entry name" value="AhpD-like"/>
    <property type="match status" value="1"/>
</dbReference>